<proteinExistence type="predicted"/>
<evidence type="ECO:0000313" key="3">
    <source>
        <dbReference type="EMBL" id="KAJ8264909.1"/>
    </source>
</evidence>
<feature type="region of interest" description="Disordered" evidence="1">
    <location>
        <begin position="231"/>
        <end position="307"/>
    </location>
</feature>
<name>A0A9Q1DB35_CONCO</name>
<accession>A0A9Q1DB35</accession>
<dbReference type="Proteomes" id="UP001152803">
    <property type="component" value="Unassembled WGS sequence"/>
</dbReference>
<dbReference type="OrthoDB" id="9945889at2759"/>
<evidence type="ECO:0000256" key="2">
    <source>
        <dbReference type="SAM" id="Phobius"/>
    </source>
</evidence>
<feature type="transmembrane region" description="Helical" evidence="2">
    <location>
        <begin position="43"/>
        <end position="66"/>
    </location>
</feature>
<dbReference type="AlphaFoldDB" id="A0A9Q1DB35"/>
<keyword evidence="2" id="KW-1133">Transmembrane helix</keyword>
<comment type="caution">
    <text evidence="3">The sequence shown here is derived from an EMBL/GenBank/DDBJ whole genome shotgun (WGS) entry which is preliminary data.</text>
</comment>
<reference evidence="3" key="1">
    <citation type="journal article" date="2023" name="Science">
        <title>Genome structures resolve the early diversification of teleost fishes.</title>
        <authorList>
            <person name="Parey E."/>
            <person name="Louis A."/>
            <person name="Montfort J."/>
            <person name="Bouchez O."/>
            <person name="Roques C."/>
            <person name="Iampietro C."/>
            <person name="Lluch J."/>
            <person name="Castinel A."/>
            <person name="Donnadieu C."/>
            <person name="Desvignes T."/>
            <person name="Floi Bucao C."/>
            <person name="Jouanno E."/>
            <person name="Wen M."/>
            <person name="Mejri S."/>
            <person name="Dirks R."/>
            <person name="Jansen H."/>
            <person name="Henkel C."/>
            <person name="Chen W.J."/>
            <person name="Zahm M."/>
            <person name="Cabau C."/>
            <person name="Klopp C."/>
            <person name="Thompson A.W."/>
            <person name="Robinson-Rechavi M."/>
            <person name="Braasch I."/>
            <person name="Lecointre G."/>
            <person name="Bobe J."/>
            <person name="Postlethwait J.H."/>
            <person name="Berthelot C."/>
            <person name="Roest Crollius H."/>
            <person name="Guiguen Y."/>
        </authorList>
    </citation>
    <scope>NUCLEOTIDE SEQUENCE</scope>
    <source>
        <strain evidence="3">Concon-B</strain>
    </source>
</reference>
<feature type="transmembrane region" description="Helical" evidence="2">
    <location>
        <begin position="15"/>
        <end position="34"/>
    </location>
</feature>
<evidence type="ECO:0000313" key="4">
    <source>
        <dbReference type="Proteomes" id="UP001152803"/>
    </source>
</evidence>
<sequence>MEGATLGAAAMDSGVLETAVTLGLIKIACSLFYFPTLRDFNSVGFCCSCLLIFTDLLVTVFLALLWLARPWKPPSLAPSDVIVPRLLLFLDHTYGTMLLLTAPLLAVDTACRLRWPSEGGFGRGQGGHRAGDPECPRGHGSGACGGQDWRAEGLLVEACLETGGSLPTCLPDLPAVALRTLGSPSPVLASLALSLLLAVTMGVLRGGWGQGAWWLHGQPAVPVSVYAATPTPSGAPVHSRAEDGRIPPTPLTTPAAQRPRVQGESPREDVLLAIPTASAPNARPSPRLPVAPGDRPRLPVAPGDRPRPWGRGSVAIGLVCAAALCLLPPAMAVNAMLIRTAERLAERGLRRVLPAPR</sequence>
<keyword evidence="2" id="KW-0812">Transmembrane</keyword>
<feature type="transmembrane region" description="Helical" evidence="2">
    <location>
        <begin position="314"/>
        <end position="337"/>
    </location>
</feature>
<dbReference type="EMBL" id="JAFJMO010000010">
    <property type="protein sequence ID" value="KAJ8264909.1"/>
    <property type="molecule type" value="Genomic_DNA"/>
</dbReference>
<gene>
    <name evidence="3" type="ORF">COCON_G00140080</name>
</gene>
<keyword evidence="4" id="KW-1185">Reference proteome</keyword>
<keyword evidence="2" id="KW-0472">Membrane</keyword>
<organism evidence="3 4">
    <name type="scientific">Conger conger</name>
    <name type="common">Conger eel</name>
    <name type="synonym">Muraena conger</name>
    <dbReference type="NCBI Taxonomy" id="82655"/>
    <lineage>
        <taxon>Eukaryota</taxon>
        <taxon>Metazoa</taxon>
        <taxon>Chordata</taxon>
        <taxon>Craniata</taxon>
        <taxon>Vertebrata</taxon>
        <taxon>Euteleostomi</taxon>
        <taxon>Actinopterygii</taxon>
        <taxon>Neopterygii</taxon>
        <taxon>Teleostei</taxon>
        <taxon>Anguilliformes</taxon>
        <taxon>Congridae</taxon>
        <taxon>Conger</taxon>
    </lineage>
</organism>
<protein>
    <submittedName>
        <fullName evidence="3">Uncharacterized protein</fullName>
    </submittedName>
</protein>
<feature type="transmembrane region" description="Helical" evidence="2">
    <location>
        <begin position="187"/>
        <end position="208"/>
    </location>
</feature>
<evidence type="ECO:0000256" key="1">
    <source>
        <dbReference type="SAM" id="MobiDB-lite"/>
    </source>
</evidence>
<feature type="transmembrane region" description="Helical" evidence="2">
    <location>
        <begin position="86"/>
        <end position="107"/>
    </location>
</feature>